<proteinExistence type="predicted"/>
<comment type="caution">
    <text evidence="2">The sequence shown here is derived from an EMBL/GenBank/DDBJ whole genome shotgun (WGS) entry which is preliminary data.</text>
</comment>
<sequence>MPKIKLTAQQRGAEKIALDTRDHLFITGDAGTGKTITLERIISGLREREKTRVRVASFTGLAALRLRGSTIARLLGLGIAKRVEDLKRLDLERAEENLDGVTDLVIDEVSMVSGDYLNMMDQVMQEATGEEEPFGGIRMIFCGDFMQLPPVRHSRDPAFQHKWSFEHPLFGLTEKVTLTEYMRQGAERDVRILGELRHGVISPEGREVMAAMVGRALHKPTELYPINRTVHEVNAKRLNGLKGKPKTFRTDYSPGRFKKYFKDQVPIGEEVVLKVGAPVIILANNPIAGYANGSQGEVTEMDFTGVRIRLHSGRTVHVRRKQWEVNDVKGDPMGVVEGLPIHLGWAATIHRAQGMTLDAVKTDVSSCFEPGQAYVAMTRTRSLDDISLTSPVTEFKVDKKALAFTMGLE</sequence>
<protein>
    <recommendedName>
        <fullName evidence="1">DNA helicase Pif1-like DEAD-box helicase domain-containing protein</fullName>
    </recommendedName>
</protein>
<dbReference type="CDD" id="cd18809">
    <property type="entry name" value="SF1_C_RecD"/>
    <property type="match status" value="1"/>
</dbReference>
<feature type="domain" description="DNA helicase Pif1-like DEAD-box helicase" evidence="1">
    <location>
        <begin position="17"/>
        <end position="187"/>
    </location>
</feature>
<dbReference type="GO" id="GO:0006281">
    <property type="term" value="P:DNA repair"/>
    <property type="evidence" value="ECO:0007669"/>
    <property type="project" value="InterPro"/>
</dbReference>
<dbReference type="InterPro" id="IPR010285">
    <property type="entry name" value="DNA_helicase_pif1-like_DEAD"/>
</dbReference>
<accession>A0A0F8YRC9</accession>
<dbReference type="GO" id="GO:0000723">
    <property type="term" value="P:telomere maintenance"/>
    <property type="evidence" value="ECO:0007669"/>
    <property type="project" value="InterPro"/>
</dbReference>
<dbReference type="InterPro" id="IPR051055">
    <property type="entry name" value="PIF1_helicase"/>
</dbReference>
<dbReference type="EMBL" id="LAZR01051994">
    <property type="protein sequence ID" value="KKK83947.1"/>
    <property type="molecule type" value="Genomic_DNA"/>
</dbReference>
<dbReference type="Gene3D" id="3.40.50.300">
    <property type="entry name" value="P-loop containing nucleotide triphosphate hydrolases"/>
    <property type="match status" value="1"/>
</dbReference>
<dbReference type="GO" id="GO:0003678">
    <property type="term" value="F:DNA helicase activity"/>
    <property type="evidence" value="ECO:0007669"/>
    <property type="project" value="InterPro"/>
</dbReference>
<gene>
    <name evidence="2" type="ORF">LCGC14_2788280</name>
</gene>
<name>A0A0F8YRC9_9ZZZZ</name>
<dbReference type="SUPFAM" id="SSF52540">
    <property type="entry name" value="P-loop containing nucleoside triphosphate hydrolases"/>
    <property type="match status" value="2"/>
</dbReference>
<organism evidence="2">
    <name type="scientific">marine sediment metagenome</name>
    <dbReference type="NCBI Taxonomy" id="412755"/>
    <lineage>
        <taxon>unclassified sequences</taxon>
        <taxon>metagenomes</taxon>
        <taxon>ecological metagenomes</taxon>
    </lineage>
</organism>
<evidence type="ECO:0000313" key="2">
    <source>
        <dbReference type="EMBL" id="KKK83947.1"/>
    </source>
</evidence>
<dbReference type="Pfam" id="PF05970">
    <property type="entry name" value="PIF1"/>
    <property type="match status" value="1"/>
</dbReference>
<evidence type="ECO:0000259" key="1">
    <source>
        <dbReference type="Pfam" id="PF05970"/>
    </source>
</evidence>
<dbReference type="InterPro" id="IPR027417">
    <property type="entry name" value="P-loop_NTPase"/>
</dbReference>
<dbReference type="PANTHER" id="PTHR47642:SF5">
    <property type="entry name" value="ATP-DEPENDENT DNA HELICASE"/>
    <property type="match status" value="1"/>
</dbReference>
<dbReference type="PANTHER" id="PTHR47642">
    <property type="entry name" value="ATP-DEPENDENT DNA HELICASE"/>
    <property type="match status" value="1"/>
</dbReference>
<feature type="non-terminal residue" evidence="2">
    <location>
        <position position="1"/>
    </location>
</feature>
<reference evidence="2" key="1">
    <citation type="journal article" date="2015" name="Nature">
        <title>Complex archaea that bridge the gap between prokaryotes and eukaryotes.</title>
        <authorList>
            <person name="Spang A."/>
            <person name="Saw J.H."/>
            <person name="Jorgensen S.L."/>
            <person name="Zaremba-Niedzwiedzka K."/>
            <person name="Martijn J."/>
            <person name="Lind A.E."/>
            <person name="van Eijk R."/>
            <person name="Schleper C."/>
            <person name="Guy L."/>
            <person name="Ettema T.J."/>
        </authorList>
    </citation>
    <scope>NUCLEOTIDE SEQUENCE</scope>
</reference>
<dbReference type="AlphaFoldDB" id="A0A0F8YRC9"/>